<dbReference type="Proteomes" id="UP000603200">
    <property type="component" value="Unassembled WGS sequence"/>
</dbReference>
<protein>
    <submittedName>
        <fullName evidence="2">Uncharacterized protein</fullName>
    </submittedName>
</protein>
<evidence type="ECO:0000313" key="2">
    <source>
        <dbReference type="EMBL" id="GIE23252.1"/>
    </source>
</evidence>
<comment type="caution">
    <text evidence="2">The sequence shown here is derived from an EMBL/GenBank/DDBJ whole genome shotgun (WGS) entry which is preliminary data.</text>
</comment>
<accession>A0ABQ3ZXB5</accession>
<dbReference type="EMBL" id="BOMN01000088">
    <property type="protein sequence ID" value="GIE23252.1"/>
    <property type="molecule type" value="Genomic_DNA"/>
</dbReference>
<evidence type="ECO:0000313" key="3">
    <source>
        <dbReference type="Proteomes" id="UP000603200"/>
    </source>
</evidence>
<gene>
    <name evidence="2" type="ORF">Ahu01nite_063540</name>
</gene>
<keyword evidence="3" id="KW-1185">Reference proteome</keyword>
<organism evidence="2 3">
    <name type="scientific">Winogradskya humida</name>
    <dbReference type="NCBI Taxonomy" id="113566"/>
    <lineage>
        <taxon>Bacteria</taxon>
        <taxon>Bacillati</taxon>
        <taxon>Actinomycetota</taxon>
        <taxon>Actinomycetes</taxon>
        <taxon>Micromonosporales</taxon>
        <taxon>Micromonosporaceae</taxon>
        <taxon>Winogradskya</taxon>
    </lineage>
</organism>
<evidence type="ECO:0000256" key="1">
    <source>
        <dbReference type="SAM" id="MobiDB-lite"/>
    </source>
</evidence>
<feature type="region of interest" description="Disordered" evidence="1">
    <location>
        <begin position="47"/>
        <end position="68"/>
    </location>
</feature>
<proteinExistence type="predicted"/>
<reference evidence="2 3" key="1">
    <citation type="submission" date="2021-01" db="EMBL/GenBank/DDBJ databases">
        <title>Whole genome shotgun sequence of Actinoplanes humidus NBRC 14915.</title>
        <authorList>
            <person name="Komaki H."/>
            <person name="Tamura T."/>
        </authorList>
    </citation>
    <scope>NUCLEOTIDE SEQUENCE [LARGE SCALE GENOMIC DNA]</scope>
    <source>
        <strain evidence="2 3">NBRC 14915</strain>
    </source>
</reference>
<name>A0ABQ3ZXB5_9ACTN</name>
<feature type="compositionally biased region" description="Basic and acidic residues" evidence="1">
    <location>
        <begin position="49"/>
        <end position="59"/>
    </location>
</feature>
<sequence length="68" mass="7389">MRLAHPARCSLTSTLVTLPRWPGNGGEQRTRISGARADLQHGVPVADIQRGDLPPDRFHLGPVQRLAA</sequence>